<feature type="compositionally biased region" description="Basic and acidic residues" evidence="1">
    <location>
        <begin position="222"/>
        <end position="232"/>
    </location>
</feature>
<evidence type="ECO:0000313" key="4">
    <source>
        <dbReference type="Proteomes" id="UP001589750"/>
    </source>
</evidence>
<reference evidence="3 4" key="1">
    <citation type="submission" date="2024-09" db="EMBL/GenBank/DDBJ databases">
        <authorList>
            <person name="Sun Q."/>
            <person name="Mori K."/>
        </authorList>
    </citation>
    <scope>NUCLEOTIDE SEQUENCE [LARGE SCALE GENOMIC DNA]</scope>
    <source>
        <strain evidence="3 4">JCM 9626</strain>
    </source>
</reference>
<dbReference type="InterPro" id="IPR001279">
    <property type="entry name" value="Metallo-B-lactamas"/>
</dbReference>
<dbReference type="Proteomes" id="UP001589750">
    <property type="component" value="Unassembled WGS sequence"/>
</dbReference>
<dbReference type="SUPFAM" id="SSF56281">
    <property type="entry name" value="Metallo-hydrolase/oxidoreductase"/>
    <property type="match status" value="1"/>
</dbReference>
<gene>
    <name evidence="3" type="ORF">ACFFRI_19530</name>
</gene>
<evidence type="ECO:0000259" key="2">
    <source>
        <dbReference type="Pfam" id="PF00753"/>
    </source>
</evidence>
<dbReference type="InterPro" id="IPR036866">
    <property type="entry name" value="RibonucZ/Hydroxyglut_hydro"/>
</dbReference>
<feature type="domain" description="Metallo-beta-lactamase" evidence="2">
    <location>
        <begin position="9"/>
        <end position="91"/>
    </location>
</feature>
<keyword evidence="4" id="KW-1185">Reference proteome</keyword>
<dbReference type="PANTHER" id="PTHR30619:SF1">
    <property type="entry name" value="RECOMBINATION PROTEIN 2"/>
    <property type="match status" value="1"/>
</dbReference>
<dbReference type="EMBL" id="JBHMDG010000030">
    <property type="protein sequence ID" value="MFB9315248.1"/>
    <property type="molecule type" value="Genomic_DNA"/>
</dbReference>
<protein>
    <submittedName>
        <fullName evidence="3">MBL fold metallo-hydrolase</fullName>
    </submittedName>
</protein>
<sequence>MRIDVINVGDGACTAVESYVPDRGELTIIDCGTHPHSKVVTTPGVAAAAHLGGRLTDLDTIVVTHFDTDHWHGLLELADFYGARETARKAITLRYPGMPDLGERVSARQARAGLMALISTRDDDPLNLVRLKTAWEQVGSVSAVPLYRGDVFDANGRQWRVHWPPRQVDVTRGKKYAAAIREVLDLADDMAADGYTKLRDQFEEAYGAWEEFEDQPDAIEAVPHDADPRSEEEPVDPEDEADLDQDDDEDVDLDHVPEKHRAEFRRLVAKLDGLDNYFSLVLSVDDQFIVFGDIEGTALRAVVTETRPEFALAGHYGVMLAPHHGSHVAHASRLPAADLCICQSGSKHQGKNRLHELRHSSACHPSTWECGTICVTTW</sequence>
<proteinExistence type="predicted"/>
<dbReference type="Pfam" id="PF00753">
    <property type="entry name" value="Lactamase_B"/>
    <property type="match status" value="1"/>
</dbReference>
<name>A0ABV5KEV4_9ACTN</name>
<dbReference type="RefSeq" id="WP_140009007.1">
    <property type="nucleotide sequence ID" value="NZ_JBHMDG010000030.1"/>
</dbReference>
<evidence type="ECO:0000313" key="3">
    <source>
        <dbReference type="EMBL" id="MFB9315248.1"/>
    </source>
</evidence>
<feature type="compositionally biased region" description="Acidic residues" evidence="1">
    <location>
        <begin position="233"/>
        <end position="250"/>
    </location>
</feature>
<dbReference type="Gene3D" id="3.60.15.10">
    <property type="entry name" value="Ribonuclease Z/Hydroxyacylglutathione hydrolase-like"/>
    <property type="match status" value="1"/>
</dbReference>
<organism evidence="3 4">
    <name type="scientific">Nocardioides plantarum</name>
    <dbReference type="NCBI Taxonomy" id="29299"/>
    <lineage>
        <taxon>Bacteria</taxon>
        <taxon>Bacillati</taxon>
        <taxon>Actinomycetota</taxon>
        <taxon>Actinomycetes</taxon>
        <taxon>Propionibacteriales</taxon>
        <taxon>Nocardioidaceae</taxon>
        <taxon>Nocardioides</taxon>
    </lineage>
</organism>
<evidence type="ECO:0000256" key="1">
    <source>
        <dbReference type="SAM" id="MobiDB-lite"/>
    </source>
</evidence>
<accession>A0ABV5KEV4</accession>
<feature type="region of interest" description="Disordered" evidence="1">
    <location>
        <begin position="222"/>
        <end position="250"/>
    </location>
</feature>
<comment type="caution">
    <text evidence="3">The sequence shown here is derived from an EMBL/GenBank/DDBJ whole genome shotgun (WGS) entry which is preliminary data.</text>
</comment>
<dbReference type="PANTHER" id="PTHR30619">
    <property type="entry name" value="DNA INTERNALIZATION/COMPETENCE PROTEIN COMEC/REC2"/>
    <property type="match status" value="1"/>
</dbReference>
<dbReference type="InterPro" id="IPR052159">
    <property type="entry name" value="Competence_DNA_uptake"/>
</dbReference>